<dbReference type="GO" id="GO:0002101">
    <property type="term" value="P:tRNA wobble cytosine modification"/>
    <property type="evidence" value="ECO:0007669"/>
    <property type="project" value="UniProtKB-UniRule"/>
</dbReference>
<evidence type="ECO:0000259" key="10">
    <source>
        <dbReference type="PROSITE" id="PS51186"/>
    </source>
</evidence>
<dbReference type="InterPro" id="IPR007807">
    <property type="entry name" value="TcmA/NAT10_helicase"/>
</dbReference>
<dbReference type="Gene3D" id="3.40.630.30">
    <property type="match status" value="1"/>
</dbReference>
<organism evidence="11 12">
    <name type="scientific">Zhongshania marina</name>
    <dbReference type="NCBI Taxonomy" id="2304603"/>
    <lineage>
        <taxon>Bacteria</taxon>
        <taxon>Pseudomonadati</taxon>
        <taxon>Pseudomonadota</taxon>
        <taxon>Gammaproteobacteria</taxon>
        <taxon>Cellvibrionales</taxon>
        <taxon>Spongiibacteraceae</taxon>
        <taxon>Zhongshania</taxon>
    </lineage>
</organism>
<comment type="function">
    <text evidence="9">Catalyzes the formation of N(4)-acetylcytidine (ac(4)C) at the wobble position of tRNA(Met), by using acetyl-CoA as an acetyl donor and ATP (or GTP).</text>
</comment>
<dbReference type="EC" id="2.3.1.193" evidence="9"/>
<dbReference type="GO" id="GO:0051392">
    <property type="term" value="F:tRNA cytidine N4-acetyltransferase activity"/>
    <property type="evidence" value="ECO:0007669"/>
    <property type="project" value="UniProtKB-UniRule"/>
</dbReference>
<feature type="binding site" evidence="9">
    <location>
        <position position="346"/>
    </location>
    <ligand>
        <name>ATP</name>
        <dbReference type="ChEBI" id="CHEBI:30616"/>
    </ligand>
</feature>
<dbReference type="AlphaFoldDB" id="A0A2S4HEN6"/>
<evidence type="ECO:0000256" key="9">
    <source>
        <dbReference type="HAMAP-Rule" id="MF_01886"/>
    </source>
</evidence>
<comment type="similarity">
    <text evidence="9">Belongs to the TmcA family.</text>
</comment>
<evidence type="ECO:0000256" key="1">
    <source>
        <dbReference type="ARBA" id="ARBA00022490"/>
    </source>
</evidence>
<keyword evidence="8 9" id="KW-0012">Acyltransferase</keyword>
<keyword evidence="4 9" id="KW-0819">tRNA processing</keyword>
<comment type="caution">
    <text evidence="9">Lacks conserved residue(s) required for the propagation of feature annotation.</text>
</comment>
<name>A0A2S4HEN6_9GAMM</name>
<dbReference type="InterPro" id="IPR000182">
    <property type="entry name" value="GNAT_dom"/>
</dbReference>
<dbReference type="Gene3D" id="3.40.50.300">
    <property type="entry name" value="P-loop containing nucleotide triphosphate hydrolases"/>
    <property type="match status" value="1"/>
</dbReference>
<dbReference type="InterPro" id="IPR027417">
    <property type="entry name" value="P-loop_NTPase"/>
</dbReference>
<dbReference type="PANTHER" id="PTHR10925:SF5">
    <property type="entry name" value="RNA CYTIDINE ACETYLTRANSFERASE"/>
    <property type="match status" value="1"/>
</dbReference>
<accession>A0A2S4HEN6</accession>
<evidence type="ECO:0000313" key="12">
    <source>
        <dbReference type="Proteomes" id="UP000237222"/>
    </source>
</evidence>
<keyword evidence="5 9" id="KW-0547">Nucleotide-binding</keyword>
<evidence type="ECO:0000256" key="4">
    <source>
        <dbReference type="ARBA" id="ARBA00022694"/>
    </source>
</evidence>
<dbReference type="SUPFAM" id="SSF52540">
    <property type="entry name" value="P-loop containing nucleoside triphosphate hydrolases"/>
    <property type="match status" value="1"/>
</dbReference>
<evidence type="ECO:0000256" key="6">
    <source>
        <dbReference type="ARBA" id="ARBA00022840"/>
    </source>
</evidence>
<dbReference type="GO" id="GO:0000049">
    <property type="term" value="F:tRNA binding"/>
    <property type="evidence" value="ECO:0007669"/>
    <property type="project" value="UniProtKB-UniRule"/>
</dbReference>
<keyword evidence="1 9" id="KW-0963">Cytoplasm</keyword>
<comment type="catalytic activity">
    <reaction evidence="9">
        <text>cytidine(34) in elongator tRNA(Met) + acetyl-CoA + ATP + H2O = N(4)-acetylcytidine(34) in elongator tRNA(Met) + ADP + phosphate + CoA + H(+)</text>
        <dbReference type="Rhea" id="RHEA:43788"/>
        <dbReference type="Rhea" id="RHEA-COMP:10693"/>
        <dbReference type="Rhea" id="RHEA-COMP:10694"/>
        <dbReference type="ChEBI" id="CHEBI:15377"/>
        <dbReference type="ChEBI" id="CHEBI:15378"/>
        <dbReference type="ChEBI" id="CHEBI:30616"/>
        <dbReference type="ChEBI" id="CHEBI:43474"/>
        <dbReference type="ChEBI" id="CHEBI:57287"/>
        <dbReference type="ChEBI" id="CHEBI:57288"/>
        <dbReference type="ChEBI" id="CHEBI:74900"/>
        <dbReference type="ChEBI" id="CHEBI:82748"/>
        <dbReference type="ChEBI" id="CHEBI:456216"/>
        <dbReference type="EC" id="2.3.1.193"/>
    </reaction>
</comment>
<evidence type="ECO:0000256" key="7">
    <source>
        <dbReference type="ARBA" id="ARBA00022884"/>
    </source>
</evidence>
<dbReference type="EMBL" id="PQGG01000028">
    <property type="protein sequence ID" value="POP52430.1"/>
    <property type="molecule type" value="Genomic_DNA"/>
</dbReference>
<dbReference type="Pfam" id="PF05127">
    <property type="entry name" value="NAT10_TcmA_helicase"/>
    <property type="match status" value="1"/>
</dbReference>
<dbReference type="InterPro" id="IPR013562">
    <property type="entry name" value="TmcA/NAT10_N"/>
</dbReference>
<dbReference type="GO" id="GO:1904812">
    <property type="term" value="P:rRNA acetylation involved in maturation of SSU-rRNA"/>
    <property type="evidence" value="ECO:0007669"/>
    <property type="project" value="TreeGrafter"/>
</dbReference>
<dbReference type="Gene3D" id="3.40.50.11040">
    <property type="match status" value="1"/>
</dbReference>
<feature type="binding site" evidence="9">
    <location>
        <position position="533"/>
    </location>
    <ligand>
        <name>acetyl-CoA</name>
        <dbReference type="ChEBI" id="CHEBI:57288"/>
    </ligand>
</feature>
<dbReference type="GO" id="GO:0005524">
    <property type="term" value="F:ATP binding"/>
    <property type="evidence" value="ECO:0007669"/>
    <property type="project" value="UniProtKB-UniRule"/>
</dbReference>
<feature type="domain" description="N-acetyltransferase" evidence="10">
    <location>
        <begin position="376"/>
        <end position="559"/>
    </location>
</feature>
<dbReference type="Pfam" id="PF08351">
    <property type="entry name" value="TmcA_N"/>
    <property type="match status" value="1"/>
</dbReference>
<comment type="caution">
    <text evidence="11">The sequence shown here is derived from an EMBL/GenBank/DDBJ whole genome shotgun (WGS) entry which is preliminary data.</text>
</comment>
<dbReference type="InterPro" id="IPR032672">
    <property type="entry name" value="TmcA/NAT10/Kre33"/>
</dbReference>
<protein>
    <recommendedName>
        <fullName evidence="9">tRNA(Met) cytidine acetyltransferase TmcA</fullName>
        <ecNumber evidence="9">2.3.1.193</ecNumber>
    </recommendedName>
</protein>
<comment type="subcellular location">
    <subcellularLocation>
        <location evidence="9">Cytoplasm</location>
    </subcellularLocation>
</comment>
<dbReference type="GO" id="GO:0051391">
    <property type="term" value="P:tRNA acetylation"/>
    <property type="evidence" value="ECO:0007669"/>
    <property type="project" value="UniProtKB-UniRule"/>
</dbReference>
<keyword evidence="2 9" id="KW-0820">tRNA-binding</keyword>
<dbReference type="InterPro" id="IPR024914">
    <property type="entry name" value="tRNA_acetyltr_TmcA"/>
</dbReference>
<proteinExistence type="inferred from homology"/>
<gene>
    <name evidence="9" type="primary">tmcA</name>
    <name evidence="11" type="ORF">C0068_11420</name>
</gene>
<keyword evidence="7 9" id="KW-0694">RNA-binding</keyword>
<dbReference type="InterPro" id="IPR016181">
    <property type="entry name" value="Acyl_CoA_acyltransferase"/>
</dbReference>
<dbReference type="PANTHER" id="PTHR10925">
    <property type="entry name" value="N-ACETYLTRANSFERASE 10"/>
    <property type="match status" value="1"/>
</dbReference>
<dbReference type="PROSITE" id="PS51186">
    <property type="entry name" value="GNAT"/>
    <property type="match status" value="1"/>
</dbReference>
<dbReference type="Proteomes" id="UP000237222">
    <property type="component" value="Unassembled WGS sequence"/>
</dbReference>
<dbReference type="HAMAP" id="MF_01886">
    <property type="entry name" value="tRNA_acetyltr_TmcA"/>
    <property type="match status" value="1"/>
</dbReference>
<dbReference type="CDD" id="cd04301">
    <property type="entry name" value="NAT_SF"/>
    <property type="match status" value="1"/>
</dbReference>
<dbReference type="SUPFAM" id="SSF55729">
    <property type="entry name" value="Acyl-CoA N-acyltransferases (Nat)"/>
    <property type="match status" value="1"/>
</dbReference>
<feature type="binding site" evidence="9">
    <location>
        <begin position="486"/>
        <end position="488"/>
    </location>
    <ligand>
        <name>acetyl-CoA</name>
        <dbReference type="ChEBI" id="CHEBI:57288"/>
    </ligand>
</feature>
<dbReference type="GO" id="GO:1990883">
    <property type="term" value="F:18S rRNA cytidine N-acetyltransferase activity"/>
    <property type="evidence" value="ECO:0007669"/>
    <property type="project" value="TreeGrafter"/>
</dbReference>
<sequence>MEMAELNNFIQQLRAIGKSNGHRYLVFISGPQAWGQGLLAACDIQAQSTLLLAANPILGLSPRLAKKCLGQEFATVLIDAYSAQAVDDWLAAAGTLHAGGVLLVLCPEFEAWPVYFQAHSDAASDNVDSFFLKRFLKKMYGAAGVYHIDHRQDIDAQLSSKLPVLKPSPWTPVLPSSEQDMTVDAIARVAMGRAKRPLVIRSDRGRGKTSSLGIAAARLLREGICKRIAICAATIHSVDAAFRQVQELLPSGEAFDSGFRFKDCEFIFVSPFELNFDGDWDLIFVDEAASISVSLLQEFLNHPRVVFATTVHGYEGSGRGFDIRFKDILNRERPQWRRIELREPLRWAADDPLEKCLDEAFLLSAEPSPADGTADFRIRVLNKEDLAQDAILAQVFGLLVQAHYQTSPRDLQYMLDSSSVIIVAECGQCIVGVCQLIPEGGLSAELTVAIITGQRRPKGHIVAQRLAHIKADSCYGQSRSYRVNRIAVVSESRRHGIGRGLLQVAEQFAKVNGAAYISSSFAATSDVIPFWLRNGFKALWLGSKRDASSGAYSLIVAKPLSEEMEFNFKTMQQELLQGLSLTTRHVHKSIAADVLVALSAAKSDYWPELRSDFIVARRYCDGELFFEQAAASLTRMCNSLNFEGHADAELAIYALILGEDWSRLSARYQLSGRLSVEKRLRNLFQEIIEYHMREEKL</sequence>
<evidence type="ECO:0000313" key="11">
    <source>
        <dbReference type="EMBL" id="POP52430.1"/>
    </source>
</evidence>
<reference evidence="11 12" key="1">
    <citation type="submission" date="2018-01" db="EMBL/GenBank/DDBJ databases">
        <authorList>
            <person name="Yu X.-D."/>
        </authorList>
    </citation>
    <scope>NUCLEOTIDE SEQUENCE [LARGE SCALE GENOMIC DNA]</scope>
    <source>
        <strain evidence="11 12">ZX-21</strain>
    </source>
</reference>
<evidence type="ECO:0000256" key="3">
    <source>
        <dbReference type="ARBA" id="ARBA00022679"/>
    </source>
</evidence>
<evidence type="ECO:0000256" key="2">
    <source>
        <dbReference type="ARBA" id="ARBA00022555"/>
    </source>
</evidence>
<keyword evidence="3 9" id="KW-0808">Transferase</keyword>
<feature type="binding site" evidence="9">
    <location>
        <position position="179"/>
    </location>
    <ligand>
        <name>ATP</name>
        <dbReference type="ChEBI" id="CHEBI:30616"/>
    </ligand>
</feature>
<keyword evidence="6 9" id="KW-0067">ATP-binding</keyword>
<evidence type="ECO:0000256" key="5">
    <source>
        <dbReference type="ARBA" id="ARBA00022741"/>
    </source>
</evidence>
<evidence type="ECO:0000256" key="8">
    <source>
        <dbReference type="ARBA" id="ARBA00023315"/>
    </source>
</evidence>
<dbReference type="Pfam" id="PF13718">
    <property type="entry name" value="GNAT_acetyltr_2"/>
    <property type="match status" value="1"/>
</dbReference>
<dbReference type="GO" id="GO:0005737">
    <property type="term" value="C:cytoplasm"/>
    <property type="evidence" value="ECO:0007669"/>
    <property type="project" value="UniProtKB-SubCell"/>
</dbReference>